<gene>
    <name evidence="3" type="ORF">QTN89_10635</name>
</gene>
<evidence type="ECO:0000256" key="1">
    <source>
        <dbReference type="SAM" id="MobiDB-lite"/>
    </source>
</evidence>
<dbReference type="SUPFAM" id="SSF50249">
    <property type="entry name" value="Nucleic acid-binding proteins"/>
    <property type="match status" value="1"/>
</dbReference>
<proteinExistence type="predicted"/>
<feature type="compositionally biased region" description="Basic and acidic residues" evidence="1">
    <location>
        <begin position="62"/>
        <end position="96"/>
    </location>
</feature>
<dbReference type="Gene3D" id="2.40.50.140">
    <property type="entry name" value="Nucleic acid-binding proteins"/>
    <property type="match status" value="1"/>
</dbReference>
<keyword evidence="4" id="KW-1185">Reference proteome</keyword>
<dbReference type="Pfam" id="PF00313">
    <property type="entry name" value="CSD"/>
    <property type="match status" value="1"/>
</dbReference>
<dbReference type="EMBL" id="JASZZN010000006">
    <property type="protein sequence ID" value="MDM4015888.1"/>
    <property type="molecule type" value="Genomic_DNA"/>
</dbReference>
<dbReference type="InterPro" id="IPR002059">
    <property type="entry name" value="CSP_DNA-bd"/>
</dbReference>
<dbReference type="Proteomes" id="UP001239462">
    <property type="component" value="Unassembled WGS sequence"/>
</dbReference>
<evidence type="ECO:0000259" key="2">
    <source>
        <dbReference type="Pfam" id="PF00313"/>
    </source>
</evidence>
<sequence length="166" mass="20114">MPRDTSSPRDDESPKKFRITRKRLGTIRFIDDKGEFGFIEAEDFRDDVFFHQSIWQQPENFDPGHNRPRRDQRSFSDQRPQHRDSRPPRRDRHQDTRQPILSKELIGRHVEFEIDDDLFEVEKKLRATTVQLTKRPMGRRMTGRDATFNIVTHHPKARRKRPDWRK</sequence>
<organism evidence="3 4">
    <name type="scientific">Roseiconus lacunae</name>
    <dbReference type="NCBI Taxonomy" id="2605694"/>
    <lineage>
        <taxon>Bacteria</taxon>
        <taxon>Pseudomonadati</taxon>
        <taxon>Planctomycetota</taxon>
        <taxon>Planctomycetia</taxon>
        <taxon>Pirellulales</taxon>
        <taxon>Pirellulaceae</taxon>
        <taxon>Roseiconus</taxon>
    </lineage>
</organism>
<reference evidence="3 4" key="1">
    <citation type="submission" date="2023-06" db="EMBL/GenBank/DDBJ databases">
        <title>Roseiconus lacunae JC819 isolated from Gulf of Mannar region, Tamil Nadu.</title>
        <authorList>
            <person name="Pk S."/>
            <person name="Ch S."/>
            <person name="Ch V.R."/>
        </authorList>
    </citation>
    <scope>NUCLEOTIDE SEQUENCE [LARGE SCALE GENOMIC DNA]</scope>
    <source>
        <strain evidence="3 4">JC819</strain>
    </source>
</reference>
<dbReference type="InterPro" id="IPR012340">
    <property type="entry name" value="NA-bd_OB-fold"/>
</dbReference>
<feature type="region of interest" description="Disordered" evidence="1">
    <location>
        <begin position="56"/>
        <end position="101"/>
    </location>
</feature>
<feature type="domain" description="CSD" evidence="2">
    <location>
        <begin position="25"/>
        <end position="57"/>
    </location>
</feature>
<protein>
    <submittedName>
        <fullName evidence="3">Cold shock domain-containing protein</fullName>
    </submittedName>
</protein>
<name>A0ABT7PHD3_9BACT</name>
<comment type="caution">
    <text evidence="3">The sequence shown here is derived from an EMBL/GenBank/DDBJ whole genome shotgun (WGS) entry which is preliminary data.</text>
</comment>
<accession>A0ABT7PHD3</accession>
<dbReference type="RefSeq" id="WP_200836615.1">
    <property type="nucleotide sequence ID" value="NZ_CP141221.1"/>
</dbReference>
<evidence type="ECO:0000313" key="4">
    <source>
        <dbReference type="Proteomes" id="UP001239462"/>
    </source>
</evidence>
<evidence type="ECO:0000313" key="3">
    <source>
        <dbReference type="EMBL" id="MDM4015888.1"/>
    </source>
</evidence>